<dbReference type="SUPFAM" id="SSF56112">
    <property type="entry name" value="Protein kinase-like (PK-like)"/>
    <property type="match status" value="1"/>
</dbReference>
<dbReference type="Gene3D" id="3.90.1200.10">
    <property type="match status" value="1"/>
</dbReference>
<protein>
    <recommendedName>
        <fullName evidence="3">Aminoglycoside phosphotransferase</fullName>
    </recommendedName>
</protein>
<evidence type="ECO:0008006" key="3">
    <source>
        <dbReference type="Google" id="ProtNLM"/>
    </source>
</evidence>
<dbReference type="KEGG" id="erz:ER308_12180"/>
<accession>A0A411YGE1</accession>
<evidence type="ECO:0000313" key="2">
    <source>
        <dbReference type="Proteomes" id="UP000291469"/>
    </source>
</evidence>
<dbReference type="InterPro" id="IPR011009">
    <property type="entry name" value="Kinase-like_dom_sf"/>
</dbReference>
<keyword evidence="2" id="KW-1185">Reference proteome</keyword>
<dbReference type="PANTHER" id="PTHR12149">
    <property type="entry name" value="FRUCTOSAMINE 3 KINASE-RELATED PROTEIN"/>
    <property type="match status" value="1"/>
</dbReference>
<name>A0A411YGE1_9ACTN</name>
<dbReference type="OrthoDB" id="5291879at2"/>
<gene>
    <name evidence="1" type="ORF">ER308_12180</name>
</gene>
<dbReference type="EMBL" id="CP036402">
    <property type="protein sequence ID" value="QBI20246.1"/>
    <property type="molecule type" value="Genomic_DNA"/>
</dbReference>
<dbReference type="PANTHER" id="PTHR12149:SF8">
    <property type="entry name" value="PROTEIN-RIBULOSAMINE 3-KINASE"/>
    <property type="match status" value="1"/>
</dbReference>
<reference evidence="1 2" key="1">
    <citation type="submission" date="2019-01" db="EMBL/GenBank/DDBJ databases">
        <title>Egibacter rhizosphaerae EGI 80759T.</title>
        <authorList>
            <person name="Chen D.-D."/>
            <person name="Tian Y."/>
            <person name="Jiao J.-Y."/>
            <person name="Zhang X.-T."/>
            <person name="Zhang Y.-G."/>
            <person name="Zhang Y."/>
            <person name="Xiao M."/>
            <person name="Shu W.-S."/>
            <person name="Li W.-J."/>
        </authorList>
    </citation>
    <scope>NUCLEOTIDE SEQUENCE [LARGE SCALE GENOMIC DNA]</scope>
    <source>
        <strain evidence="1 2">EGI 80759</strain>
    </source>
</reference>
<dbReference type="Proteomes" id="UP000291469">
    <property type="component" value="Chromosome"/>
</dbReference>
<proteinExistence type="predicted"/>
<dbReference type="Gene3D" id="3.30.200.20">
    <property type="entry name" value="Phosphorylase Kinase, domain 1"/>
    <property type="match status" value="1"/>
</dbReference>
<organism evidence="1 2">
    <name type="scientific">Egibacter rhizosphaerae</name>
    <dbReference type="NCBI Taxonomy" id="1670831"/>
    <lineage>
        <taxon>Bacteria</taxon>
        <taxon>Bacillati</taxon>
        <taxon>Actinomycetota</taxon>
        <taxon>Nitriliruptoria</taxon>
        <taxon>Egibacterales</taxon>
        <taxon>Egibacteraceae</taxon>
        <taxon>Egibacter</taxon>
    </lineage>
</organism>
<dbReference type="InterPro" id="IPR016477">
    <property type="entry name" value="Fructo-/Ketosamine-3-kinase"/>
</dbReference>
<sequence length="305" mass="32873">MHTIPPGPTAAQSVRAEACALVHTSPPGQRHACANRTLMRLPDLPEGLTARDGRPLGGGSICDVWRVELTDGRAAVLKRTPYPAGVEADGLAALAAAGAPVPAVLGVGDDVLVLEEVGAGPPGEAEWRDLGRALAGMHADTGEAYGWHRDNLIGSLPQANDPDDDWPRFYAERRLRPWLGATALPKELRRRLERALDGPLQDLLATGNPPSLVHGDLWNGNVVDGRWLIDPAVHRADREFELAFADLFGGFPPAFHEGYAETWPLPEGWQRRRPALQLYHLLVHVELFGAGFAGAVGSRLDALGW</sequence>
<evidence type="ECO:0000313" key="1">
    <source>
        <dbReference type="EMBL" id="QBI20246.1"/>
    </source>
</evidence>
<dbReference type="Pfam" id="PF03881">
    <property type="entry name" value="Fructosamin_kin"/>
    <property type="match status" value="1"/>
</dbReference>
<dbReference type="AlphaFoldDB" id="A0A411YGE1"/>